<accession>E4SFM9</accession>
<dbReference type="Proteomes" id="UP000006835">
    <property type="component" value="Chromosome"/>
</dbReference>
<proteinExistence type="predicted"/>
<reference key="1">
    <citation type="submission" date="2010-11" db="EMBL/GenBank/DDBJ databases">
        <title>Complete sequence of Caldicellulosiruptor kronotskyensis 2002.</title>
        <authorList>
            <consortium name="US DOE Joint Genome Institute"/>
            <person name="Lucas S."/>
            <person name="Copeland A."/>
            <person name="Lapidus A."/>
            <person name="Cheng J.-F."/>
            <person name="Bruce D."/>
            <person name="Goodwin L."/>
            <person name="Pitluck S."/>
            <person name="Davenport K."/>
            <person name="Detter J.C."/>
            <person name="Han C."/>
            <person name="Tapia R."/>
            <person name="Land M."/>
            <person name="Hauser L."/>
            <person name="Jeffries C."/>
            <person name="Kyrpides N."/>
            <person name="Ivanova N."/>
            <person name="Mikhailova N."/>
            <person name="Blumer-Schuette S.E."/>
            <person name="Kelly R.M."/>
            <person name="Woyke T."/>
        </authorList>
    </citation>
    <scope>NUCLEOTIDE SEQUENCE</scope>
    <source>
        <strain>2002</strain>
    </source>
</reference>
<dbReference type="EMBL" id="CP002330">
    <property type="protein sequence ID" value="ADQ46554.1"/>
    <property type="molecule type" value="Genomic_DNA"/>
</dbReference>
<evidence type="ECO:0000313" key="1">
    <source>
        <dbReference type="EMBL" id="ADQ46554.1"/>
    </source>
</evidence>
<dbReference type="PATRIC" id="fig|632348.3.peg.1794"/>
<dbReference type="HOGENOM" id="CLU_3197255_0_0_9"/>
<gene>
    <name evidence="1" type="ordered locus">Calkro_1702</name>
</gene>
<dbReference type="AlphaFoldDB" id="E4SFM9"/>
<sequence>MIEPPQKNIFGGFIFLEKGYNILRKCERRSEGIYESKGSIKKEEI</sequence>
<protein>
    <submittedName>
        <fullName evidence="1">Uncharacterized protein</fullName>
    </submittedName>
</protein>
<dbReference type="KEGG" id="ckn:Calkro_1702"/>
<reference evidence="1 2" key="2">
    <citation type="journal article" date="2011" name="J. Bacteriol.">
        <title>Complete genome sequences for the anaerobic, extremely thermophilic plant biomass-degrading bacteria Caldicellulosiruptor hydrothermalis, Caldicellulosiruptor kristjanssonii, Caldicellulosiruptor kronotskyensis, Caldicellulosiruptor owensenis, and Caldicellulosiruptor lactoaceticus.</title>
        <authorList>
            <person name="Blumer-Schuette S.E."/>
            <person name="Ozdemir I."/>
            <person name="Mistry D."/>
            <person name="Lucas S."/>
            <person name="Lapidus A."/>
            <person name="Cheng J.F."/>
            <person name="Goodwin L.A."/>
            <person name="Pitluck S."/>
            <person name="Land M.L."/>
            <person name="Hauser L.J."/>
            <person name="Woyke T."/>
            <person name="Mikhailova N."/>
            <person name="Pati A."/>
            <person name="Kyrpides N.C."/>
            <person name="Ivanova N."/>
            <person name="Detter J.C."/>
            <person name="Walston-Davenport K."/>
            <person name="Han S."/>
            <person name="Adams M.W."/>
            <person name="Kelly R.M."/>
        </authorList>
    </citation>
    <scope>NUCLEOTIDE SEQUENCE [LARGE SCALE GENOMIC DNA]</scope>
    <source>
        <strain evidence="2">DSM 18902 / VKM B-2412 / 2002</strain>
    </source>
</reference>
<name>E4SFM9_CALK2</name>
<organism evidence="1 2">
    <name type="scientific">Caldicellulosiruptor kronotskyensis (strain DSM 18902 / VKM B-2412 / 2002)</name>
    <dbReference type="NCBI Taxonomy" id="632348"/>
    <lineage>
        <taxon>Bacteria</taxon>
        <taxon>Bacillati</taxon>
        <taxon>Bacillota</taxon>
        <taxon>Bacillota incertae sedis</taxon>
        <taxon>Caldicellulosiruptorales</taxon>
        <taxon>Caldicellulosiruptoraceae</taxon>
        <taxon>Caldicellulosiruptor</taxon>
    </lineage>
</organism>
<evidence type="ECO:0000313" key="2">
    <source>
        <dbReference type="Proteomes" id="UP000006835"/>
    </source>
</evidence>
<keyword evidence="2" id="KW-1185">Reference proteome</keyword>